<dbReference type="Proteomes" id="UP001476798">
    <property type="component" value="Unassembled WGS sequence"/>
</dbReference>
<accession>A0ABV0P8G4</accession>
<name>A0ABV0P8G4_9TELE</name>
<proteinExistence type="predicted"/>
<gene>
    <name evidence="1" type="ORF">GOODEAATRI_028151</name>
</gene>
<evidence type="ECO:0000313" key="2">
    <source>
        <dbReference type="Proteomes" id="UP001476798"/>
    </source>
</evidence>
<reference evidence="1 2" key="1">
    <citation type="submission" date="2021-06" db="EMBL/GenBank/DDBJ databases">
        <authorList>
            <person name="Palmer J.M."/>
        </authorList>
    </citation>
    <scope>NUCLEOTIDE SEQUENCE [LARGE SCALE GENOMIC DNA]</scope>
    <source>
        <strain evidence="1 2">GA_2019</strain>
        <tissue evidence="1">Muscle</tissue>
    </source>
</reference>
<protein>
    <submittedName>
        <fullName evidence="1">Uncharacterized protein</fullName>
    </submittedName>
</protein>
<keyword evidence="2" id="KW-1185">Reference proteome</keyword>
<feature type="non-terminal residue" evidence="1">
    <location>
        <position position="1"/>
    </location>
</feature>
<dbReference type="EMBL" id="JAHRIO010063805">
    <property type="protein sequence ID" value="MEQ2179729.1"/>
    <property type="molecule type" value="Genomic_DNA"/>
</dbReference>
<sequence>RLLKLSSSSNPSPSSSLFRFFLSLKEKKDRFDFFSFGELSNPSSGSVLPSPGLRGPGSLCTELGSSRWMVAARFSSFFSFSFSLSADFCLNKPFSVPVLFMVLSGSESTEMKTREALCIIKRPVGLTHWDNLQSGLARAPGPAHTAGGARQQVKKRSEENLKDATPFLALTQTLLDLIYPDIGL</sequence>
<evidence type="ECO:0000313" key="1">
    <source>
        <dbReference type="EMBL" id="MEQ2179729.1"/>
    </source>
</evidence>
<comment type="caution">
    <text evidence="1">The sequence shown here is derived from an EMBL/GenBank/DDBJ whole genome shotgun (WGS) entry which is preliminary data.</text>
</comment>
<organism evidence="1 2">
    <name type="scientific">Goodea atripinnis</name>
    <dbReference type="NCBI Taxonomy" id="208336"/>
    <lineage>
        <taxon>Eukaryota</taxon>
        <taxon>Metazoa</taxon>
        <taxon>Chordata</taxon>
        <taxon>Craniata</taxon>
        <taxon>Vertebrata</taxon>
        <taxon>Euteleostomi</taxon>
        <taxon>Actinopterygii</taxon>
        <taxon>Neopterygii</taxon>
        <taxon>Teleostei</taxon>
        <taxon>Neoteleostei</taxon>
        <taxon>Acanthomorphata</taxon>
        <taxon>Ovalentaria</taxon>
        <taxon>Atherinomorphae</taxon>
        <taxon>Cyprinodontiformes</taxon>
        <taxon>Goodeidae</taxon>
        <taxon>Goodea</taxon>
    </lineage>
</organism>